<evidence type="ECO:0000256" key="6">
    <source>
        <dbReference type="ARBA" id="ARBA00022989"/>
    </source>
</evidence>
<dbReference type="GO" id="GO:0022857">
    <property type="term" value="F:transmembrane transporter activity"/>
    <property type="evidence" value="ECO:0007669"/>
    <property type="project" value="InterPro"/>
</dbReference>
<evidence type="ECO:0000256" key="9">
    <source>
        <dbReference type="SAM" id="Phobius"/>
    </source>
</evidence>
<evidence type="ECO:0000313" key="11">
    <source>
        <dbReference type="Proteomes" id="UP000502502"/>
    </source>
</evidence>
<feature type="transmembrane region" description="Helical" evidence="9">
    <location>
        <begin position="44"/>
        <end position="62"/>
    </location>
</feature>
<feature type="transmembrane region" description="Helical" evidence="9">
    <location>
        <begin position="117"/>
        <end position="141"/>
    </location>
</feature>
<dbReference type="KEGG" id="ssin:G7078_08735"/>
<dbReference type="PANTHER" id="PTHR42770:SF18">
    <property type="entry name" value="ARGININE_AGMATINE ANTIPORTER"/>
    <property type="match status" value="1"/>
</dbReference>
<evidence type="ECO:0000256" key="8">
    <source>
        <dbReference type="ARBA" id="ARBA00045636"/>
    </source>
</evidence>
<comment type="subcellular location">
    <subcellularLocation>
        <location evidence="1">Cell membrane</location>
        <topology evidence="1">Multi-pass membrane protein</topology>
    </subcellularLocation>
</comment>
<protein>
    <recommendedName>
        <fullName evidence="3">Arginine/agmatine antiporter</fullName>
    </recommendedName>
</protein>
<feature type="transmembrane region" description="Helical" evidence="9">
    <location>
        <begin position="408"/>
        <end position="425"/>
    </location>
</feature>
<dbReference type="Gene3D" id="1.20.1740.10">
    <property type="entry name" value="Amino acid/polyamine transporter I"/>
    <property type="match status" value="1"/>
</dbReference>
<dbReference type="InterPro" id="IPR002293">
    <property type="entry name" value="AA/rel_permease1"/>
</dbReference>
<dbReference type="Pfam" id="PF13520">
    <property type="entry name" value="AA_permease_2"/>
    <property type="match status" value="1"/>
</dbReference>
<dbReference type="AlphaFoldDB" id="A0A6G7ZPG6"/>
<feature type="transmembrane region" description="Helical" evidence="9">
    <location>
        <begin position="347"/>
        <end position="369"/>
    </location>
</feature>
<evidence type="ECO:0000256" key="4">
    <source>
        <dbReference type="ARBA" id="ARBA00022475"/>
    </source>
</evidence>
<feature type="transmembrane region" description="Helical" evidence="9">
    <location>
        <begin position="153"/>
        <end position="171"/>
    </location>
</feature>
<evidence type="ECO:0000256" key="5">
    <source>
        <dbReference type="ARBA" id="ARBA00022692"/>
    </source>
</evidence>
<comment type="function">
    <text evidence="8">Major component of the acid-resistance (AR) system allowing enteric pathogens to survive the acidic environment in the stomach. Exchanges extracellular arginine for its intracellular decarboxylation product agmatine (Agm) thereby expelling intracellular protons. Probably undergoes several conformational states in order to translocate the substrate across the membrane; keeps the substrate accessible to only 1 side of the membrane at a time by opening and closing 3 membrane-internal gates.</text>
</comment>
<evidence type="ECO:0000256" key="7">
    <source>
        <dbReference type="ARBA" id="ARBA00023136"/>
    </source>
</evidence>
<accession>A0A6G7ZPG6</accession>
<keyword evidence="7 9" id="KW-0472">Membrane</keyword>
<evidence type="ECO:0000313" key="10">
    <source>
        <dbReference type="EMBL" id="QIL02861.1"/>
    </source>
</evidence>
<name>A0A6G7ZPG6_9SPHN</name>
<keyword evidence="11" id="KW-1185">Reference proteome</keyword>
<sequence length="470" mass="47455">MAPRLGWARPIANPAGECEVHRMEPVTQALAIPPEPRSRMLGKWMSAAMVVGTMIGSGIYLLPTTLAPYGPNLVWAFALTGAGTMCLAFALARLAAKIPGGPFAYVTEAFGETTAFVTLWSYVVSQWTGVAAVSVAVAGALGHVFPGVASGPGLIATALASIAVLTLVNLGGARSAGWLQVVATLIKIVPLIAVVVLVIARVGGDGAVEPLAPVPISTALVAAAGALMLFSLTGFEAAAVTATVTRDSTETVPVATIGGTGFTAIIYLLATVCALMLLSSAAAANSSAPFADAIAPILGGGAGAVVAIIAAISAFGTCNALLLFAAEVGRTIARANDLPPVFRRANRFGAPTGSLLVSAGIAAMLVLASSSKNFVTVYIFITLVSTVAALILYAVCAAAALKLRVTGRWAFIAVIALAYSVAMFVGAGLEATLWGFALAAAGLPVRWFSRRFWTSPAAAVPPAAPEAPAA</sequence>
<feature type="transmembrane region" description="Helical" evidence="9">
    <location>
        <begin position="220"/>
        <end position="242"/>
    </location>
</feature>
<comment type="similarity">
    <text evidence="2">Belongs to the amino acid-polyamine-organocation (APC) superfamily. Basic amino acid/polyamine antiporter (APA) (TC 2.A.3.2) family.</text>
</comment>
<dbReference type="RefSeq" id="WP_166095130.1">
    <property type="nucleotide sequence ID" value="NZ_CP049871.1"/>
</dbReference>
<dbReference type="PANTHER" id="PTHR42770">
    <property type="entry name" value="AMINO ACID TRANSPORTER-RELATED"/>
    <property type="match status" value="1"/>
</dbReference>
<dbReference type="EMBL" id="CP049871">
    <property type="protein sequence ID" value="QIL02861.1"/>
    <property type="molecule type" value="Genomic_DNA"/>
</dbReference>
<evidence type="ECO:0000256" key="3">
    <source>
        <dbReference type="ARBA" id="ARBA00021069"/>
    </source>
</evidence>
<dbReference type="GO" id="GO:0005886">
    <property type="term" value="C:plasma membrane"/>
    <property type="evidence" value="ECO:0007669"/>
    <property type="project" value="UniProtKB-SubCell"/>
</dbReference>
<evidence type="ECO:0000256" key="2">
    <source>
        <dbReference type="ARBA" id="ARBA00008220"/>
    </source>
</evidence>
<dbReference type="Proteomes" id="UP000502502">
    <property type="component" value="Chromosome"/>
</dbReference>
<reference evidence="10 11" key="1">
    <citation type="submission" date="2020-03" db="EMBL/GenBank/DDBJ databases">
        <title>Sphingomonas sp. nov., isolated from fish.</title>
        <authorList>
            <person name="Hyun D.-W."/>
            <person name="Bae J.-W."/>
        </authorList>
    </citation>
    <scope>NUCLEOTIDE SEQUENCE [LARGE SCALE GENOMIC DNA]</scope>
    <source>
        <strain evidence="10 11">HDW15C</strain>
    </source>
</reference>
<organism evidence="10 11">
    <name type="scientific">Sphingomonas sinipercae</name>
    <dbReference type="NCBI Taxonomy" id="2714944"/>
    <lineage>
        <taxon>Bacteria</taxon>
        <taxon>Pseudomonadati</taxon>
        <taxon>Pseudomonadota</taxon>
        <taxon>Alphaproteobacteria</taxon>
        <taxon>Sphingomonadales</taxon>
        <taxon>Sphingomonadaceae</taxon>
        <taxon>Sphingomonas</taxon>
    </lineage>
</organism>
<keyword evidence="4" id="KW-1003">Cell membrane</keyword>
<feature type="transmembrane region" description="Helical" evidence="9">
    <location>
        <begin position="297"/>
        <end position="326"/>
    </location>
</feature>
<gene>
    <name evidence="10" type="ORF">G7078_08735</name>
</gene>
<dbReference type="InterPro" id="IPR050367">
    <property type="entry name" value="APC_superfamily"/>
</dbReference>
<dbReference type="PIRSF" id="PIRSF006060">
    <property type="entry name" value="AA_transporter"/>
    <property type="match status" value="1"/>
</dbReference>
<keyword evidence="6 9" id="KW-1133">Transmembrane helix</keyword>
<evidence type="ECO:0000256" key="1">
    <source>
        <dbReference type="ARBA" id="ARBA00004651"/>
    </source>
</evidence>
<feature type="transmembrane region" description="Helical" evidence="9">
    <location>
        <begin position="254"/>
        <end position="277"/>
    </location>
</feature>
<keyword evidence="5 9" id="KW-0812">Transmembrane</keyword>
<proteinExistence type="inferred from homology"/>
<feature type="transmembrane region" description="Helical" evidence="9">
    <location>
        <begin position="74"/>
        <end position="96"/>
    </location>
</feature>
<feature type="transmembrane region" description="Helical" evidence="9">
    <location>
        <begin position="178"/>
        <end position="200"/>
    </location>
</feature>
<feature type="transmembrane region" description="Helical" evidence="9">
    <location>
        <begin position="375"/>
        <end position="401"/>
    </location>
</feature>